<keyword evidence="1" id="KW-0863">Zinc-finger</keyword>
<evidence type="ECO:0000313" key="4">
    <source>
        <dbReference type="Proteomes" id="UP001374535"/>
    </source>
</evidence>
<dbReference type="PANTHER" id="PTHR22765">
    <property type="entry name" value="RING FINGER AND PROTEASE ASSOCIATED DOMAIN-CONTAINING"/>
    <property type="match status" value="1"/>
</dbReference>
<dbReference type="PROSITE" id="PS50089">
    <property type="entry name" value="ZF_RING_2"/>
    <property type="match status" value="1"/>
</dbReference>
<dbReference type="GO" id="GO:0006511">
    <property type="term" value="P:ubiquitin-dependent protein catabolic process"/>
    <property type="evidence" value="ECO:0007669"/>
    <property type="project" value="TreeGrafter"/>
</dbReference>
<gene>
    <name evidence="3" type="ORF">V8G54_016184</name>
</gene>
<sequence length="188" mass="22006">MTRLRKNRRFYYNVYLLGENDINDINVLMPTTLFRFTTRVFYENTSLPRGRSSALITNQTFLQDGSHSFRTLLSPLSLLRYFCTHIIEAIANVATDEIREIFQIDDVVTPLESQSSEVPLWIVINVNDTLLKKSTVLQTECCCICLDKFNLNAECYTLPCKHFFHKKCIMRWLHTSQTCPMCRQSYEP</sequence>
<organism evidence="3 4">
    <name type="scientific">Vigna mungo</name>
    <name type="common">Black gram</name>
    <name type="synonym">Phaseolus mungo</name>
    <dbReference type="NCBI Taxonomy" id="3915"/>
    <lineage>
        <taxon>Eukaryota</taxon>
        <taxon>Viridiplantae</taxon>
        <taxon>Streptophyta</taxon>
        <taxon>Embryophyta</taxon>
        <taxon>Tracheophyta</taxon>
        <taxon>Spermatophyta</taxon>
        <taxon>Magnoliopsida</taxon>
        <taxon>eudicotyledons</taxon>
        <taxon>Gunneridae</taxon>
        <taxon>Pentapetalae</taxon>
        <taxon>rosids</taxon>
        <taxon>fabids</taxon>
        <taxon>Fabales</taxon>
        <taxon>Fabaceae</taxon>
        <taxon>Papilionoideae</taxon>
        <taxon>50 kb inversion clade</taxon>
        <taxon>NPAAA clade</taxon>
        <taxon>indigoferoid/millettioid clade</taxon>
        <taxon>Phaseoleae</taxon>
        <taxon>Vigna</taxon>
    </lineage>
</organism>
<proteinExistence type="predicted"/>
<keyword evidence="1" id="KW-0862">Zinc</keyword>
<dbReference type="InterPro" id="IPR013083">
    <property type="entry name" value="Znf_RING/FYVE/PHD"/>
</dbReference>
<dbReference type="GO" id="GO:0008270">
    <property type="term" value="F:zinc ion binding"/>
    <property type="evidence" value="ECO:0007669"/>
    <property type="project" value="UniProtKB-KW"/>
</dbReference>
<accession>A0AAQ3NJS1</accession>
<dbReference type="PANTHER" id="PTHR22765:SF434">
    <property type="entry name" value="GB|AAD18119.1-RELATED"/>
    <property type="match status" value="1"/>
</dbReference>
<dbReference type="AlphaFoldDB" id="A0AAQ3NJS1"/>
<reference evidence="3 4" key="1">
    <citation type="journal article" date="2023" name="Life. Sci Alliance">
        <title>Evolutionary insights into 3D genome organization and epigenetic landscape of Vigna mungo.</title>
        <authorList>
            <person name="Junaid A."/>
            <person name="Singh B."/>
            <person name="Bhatia S."/>
        </authorList>
    </citation>
    <scope>NUCLEOTIDE SEQUENCE [LARGE SCALE GENOMIC DNA]</scope>
    <source>
        <strain evidence="3">Urdbean</strain>
    </source>
</reference>
<dbReference type="Pfam" id="PF13639">
    <property type="entry name" value="zf-RING_2"/>
    <property type="match status" value="1"/>
</dbReference>
<dbReference type="Gene3D" id="3.30.40.10">
    <property type="entry name" value="Zinc/RING finger domain, C3HC4 (zinc finger)"/>
    <property type="match status" value="1"/>
</dbReference>
<dbReference type="InterPro" id="IPR001841">
    <property type="entry name" value="Znf_RING"/>
</dbReference>
<keyword evidence="1" id="KW-0479">Metal-binding</keyword>
<dbReference type="CDD" id="cd16454">
    <property type="entry name" value="RING-H2_PA-TM-RING"/>
    <property type="match status" value="1"/>
</dbReference>
<dbReference type="SMART" id="SM00184">
    <property type="entry name" value="RING"/>
    <property type="match status" value="1"/>
</dbReference>
<dbReference type="Proteomes" id="UP001374535">
    <property type="component" value="Chromosome 5"/>
</dbReference>
<evidence type="ECO:0000313" key="3">
    <source>
        <dbReference type="EMBL" id="WVZ11654.1"/>
    </source>
</evidence>
<dbReference type="EMBL" id="CP144696">
    <property type="protein sequence ID" value="WVZ11654.1"/>
    <property type="molecule type" value="Genomic_DNA"/>
</dbReference>
<evidence type="ECO:0000256" key="1">
    <source>
        <dbReference type="PROSITE-ProRule" id="PRU00175"/>
    </source>
</evidence>
<dbReference type="GO" id="GO:0061630">
    <property type="term" value="F:ubiquitin protein ligase activity"/>
    <property type="evidence" value="ECO:0007669"/>
    <property type="project" value="TreeGrafter"/>
</dbReference>
<keyword evidence="4" id="KW-1185">Reference proteome</keyword>
<evidence type="ECO:0000259" key="2">
    <source>
        <dbReference type="PROSITE" id="PS50089"/>
    </source>
</evidence>
<dbReference type="InterPro" id="IPR051826">
    <property type="entry name" value="E3_ubiquitin-ligase_domain"/>
</dbReference>
<feature type="domain" description="RING-type" evidence="2">
    <location>
        <begin position="142"/>
        <end position="183"/>
    </location>
</feature>
<dbReference type="SUPFAM" id="SSF57850">
    <property type="entry name" value="RING/U-box"/>
    <property type="match status" value="1"/>
</dbReference>
<name>A0AAQ3NJS1_VIGMU</name>
<protein>
    <recommendedName>
        <fullName evidence="2">RING-type domain-containing protein</fullName>
    </recommendedName>
</protein>